<dbReference type="Proteomes" id="UP000443090">
    <property type="component" value="Unassembled WGS sequence"/>
</dbReference>
<dbReference type="SUPFAM" id="SSF51412">
    <property type="entry name" value="Inosine monophosphate dehydrogenase (IMPDH)"/>
    <property type="match status" value="1"/>
</dbReference>
<keyword evidence="4" id="KW-0503">Monooxygenase</keyword>
<dbReference type="InterPro" id="IPR013785">
    <property type="entry name" value="Aldolase_TIM"/>
</dbReference>
<proteinExistence type="predicted"/>
<dbReference type="EMBL" id="QGMI01000285">
    <property type="protein sequence ID" value="TVY43335.1"/>
    <property type="molecule type" value="Genomic_DNA"/>
</dbReference>
<evidence type="ECO:0000256" key="2">
    <source>
        <dbReference type="ARBA" id="ARBA00022643"/>
    </source>
</evidence>
<keyword evidence="3" id="KW-0560">Oxidoreductase</keyword>
<dbReference type="PANTHER" id="PTHR32332:SF34">
    <property type="entry name" value="2-NITROPROPANE DIOXYGENASE FAMILY, PUTATIVE-RELATED"/>
    <property type="match status" value="1"/>
</dbReference>
<dbReference type="Pfam" id="PF03060">
    <property type="entry name" value="NMO"/>
    <property type="match status" value="1"/>
</dbReference>
<organism evidence="4 5">
    <name type="scientific">Lachnellula occidentalis</name>
    <dbReference type="NCBI Taxonomy" id="215460"/>
    <lineage>
        <taxon>Eukaryota</taxon>
        <taxon>Fungi</taxon>
        <taxon>Dikarya</taxon>
        <taxon>Ascomycota</taxon>
        <taxon>Pezizomycotina</taxon>
        <taxon>Leotiomycetes</taxon>
        <taxon>Helotiales</taxon>
        <taxon>Lachnaceae</taxon>
        <taxon>Lachnellula</taxon>
    </lineage>
</organism>
<evidence type="ECO:0000313" key="5">
    <source>
        <dbReference type="Proteomes" id="UP000443090"/>
    </source>
</evidence>
<sequence>MASHAKTLQSSYPWTTSPLITSAPMRLIAGEALTLSVSRSHGLGFLAIGTDLASLALLKTITTSLHENPIPNTPPGILPIGVGFICFGIDLAAAVSTISSAPQKPAAAWLFAPREENDLIAWSSGIRDASAGKTAIWIQIGTVASALQVARTCRPDVLVIQGSDAGGHGLAHSSSLISLLPECADALSKAGFGHIPLIAAGGIADGRGVASASMLGAAGICMGTRFLCSPEAAISDGYRGAVLRAGDGGVSTARTKLYDRLRGTTGWPEQYDGRAVLNHSFWDHEKGVAEEENRRLYGESVKLGDEGWGEKARMTTYAGTGVGLINKIMPAGEIVKEVSRDAKTLLKRGASHL</sequence>
<dbReference type="CDD" id="cd04730">
    <property type="entry name" value="NPD_like"/>
    <property type="match status" value="1"/>
</dbReference>
<evidence type="ECO:0000256" key="1">
    <source>
        <dbReference type="ARBA" id="ARBA00022630"/>
    </source>
</evidence>
<dbReference type="Gene3D" id="3.20.20.70">
    <property type="entry name" value="Aldolase class I"/>
    <property type="match status" value="1"/>
</dbReference>
<dbReference type="AlphaFoldDB" id="A0A8H8RWP3"/>
<name>A0A8H8RWP3_9HELO</name>
<keyword evidence="1" id="KW-0285">Flavoprotein</keyword>
<keyword evidence="2" id="KW-0288">FMN</keyword>
<dbReference type="OrthoDB" id="2349068at2759"/>
<dbReference type="GO" id="GO:0018580">
    <property type="term" value="F:nitronate monooxygenase activity"/>
    <property type="evidence" value="ECO:0007669"/>
    <property type="project" value="InterPro"/>
</dbReference>
<keyword evidence="5" id="KW-1185">Reference proteome</keyword>
<evidence type="ECO:0000256" key="3">
    <source>
        <dbReference type="ARBA" id="ARBA00023002"/>
    </source>
</evidence>
<evidence type="ECO:0000313" key="4">
    <source>
        <dbReference type="EMBL" id="TVY43335.1"/>
    </source>
</evidence>
<accession>A0A8H8RWP3</accession>
<reference evidence="4 5" key="1">
    <citation type="submission" date="2018-05" db="EMBL/GenBank/DDBJ databases">
        <title>Genome sequencing and assembly of the regulated plant pathogen Lachnellula willkommii and related sister species for the development of diagnostic species identification markers.</title>
        <authorList>
            <person name="Giroux E."/>
            <person name="Bilodeau G."/>
        </authorList>
    </citation>
    <scope>NUCLEOTIDE SEQUENCE [LARGE SCALE GENOMIC DNA]</scope>
    <source>
        <strain evidence="4 5">CBS 160.35</strain>
    </source>
</reference>
<gene>
    <name evidence="4" type="primary">ncd-2</name>
    <name evidence="4" type="ORF">LOCC1_G004700</name>
</gene>
<protein>
    <submittedName>
        <fullName evidence="4">Nitronate monooxygenase</fullName>
    </submittedName>
</protein>
<dbReference type="PANTHER" id="PTHR32332">
    <property type="entry name" value="2-NITROPROPANE DIOXYGENASE"/>
    <property type="match status" value="1"/>
</dbReference>
<comment type="caution">
    <text evidence="4">The sequence shown here is derived from an EMBL/GenBank/DDBJ whole genome shotgun (WGS) entry which is preliminary data.</text>
</comment>
<dbReference type="InterPro" id="IPR004136">
    <property type="entry name" value="NMO"/>
</dbReference>